<evidence type="ECO:0000313" key="5">
    <source>
        <dbReference type="EMBL" id="KAF8482707.1"/>
    </source>
</evidence>
<feature type="region of interest" description="Disordered" evidence="3">
    <location>
        <begin position="1"/>
        <end position="78"/>
    </location>
</feature>
<evidence type="ECO:0000256" key="1">
    <source>
        <dbReference type="ARBA" id="ARBA00006184"/>
    </source>
</evidence>
<protein>
    <submittedName>
        <fullName evidence="5">P-loop containing nucleoside triphosphate hydrolase protein</fullName>
    </submittedName>
</protein>
<dbReference type="Proteomes" id="UP000759537">
    <property type="component" value="Unassembled WGS sequence"/>
</dbReference>
<dbReference type="PANTHER" id="PTHR10763">
    <property type="entry name" value="CELL DIVISION CONTROL PROTEIN 6-RELATED"/>
    <property type="match status" value="1"/>
</dbReference>
<dbReference type="PANTHER" id="PTHR10763:SF26">
    <property type="entry name" value="CELL DIVISION CONTROL PROTEIN 6 HOMOLOG"/>
    <property type="match status" value="1"/>
</dbReference>
<dbReference type="OrthoDB" id="1926878at2759"/>
<feature type="domain" description="AAA+ ATPase" evidence="4">
    <location>
        <begin position="185"/>
        <end position="331"/>
    </location>
</feature>
<sequence length="651" mass="70586">MSSSTIQRRSSRASVLGKRSHRSQFEPAPSPASNRSLSHDLDDDDDASTVDWSPCAKRPRTSIPPADHKGNKENIPPLRIDCLDESSRTLRRSSTEFITPTRTRMIRRHASTSNIASPDRPTPYLGLQTPPLTPCTFLPLYIRTRALLRATCDSSTEFAGRIPERQFIRNFITAFIKSGPVSEVTKPVLYISGSPGCGKTALVNSILATSEVELLENNINLVSVNCMALNGLEAVWERLVEELGSSDKRRVKTRCCEVVENLLSNGTSKCILVLDEIDHVAASSQMLASLFALARKHSSALRIIGIANTHTLTSSVSPLALDSVIGVSTLHFKPYDPQQLLSILQSRLKPLTDLESPTSEALVQQFLPVSTLTLLSRKIAAQTGDVRSLFEVLRGAIDLAVTQPPSSDKDTPSITPAHILTALKAYAPASKVTPAPQSTLPVKCSTNSETVTKVRNLGLHARLALLALLLACHRTEASLPLLSPIQRCIPRSPVKRSHSSPNPLPATQAGIDVSQLHAFYSAILTRHESDTFTPVSRSEFGDLAGVLETIGFASLSSSSVGRKIARTSSFSSRGTKSPTRGQQNHSVALTQGVRPDEVLRGLGIGAEAKDICEEEVEGIWKHELARIRKEVRSQKPNAGPANLGFEDATED</sequence>
<feature type="region of interest" description="Disordered" evidence="3">
    <location>
        <begin position="631"/>
        <end position="651"/>
    </location>
</feature>
<keyword evidence="5" id="KW-0378">Hydrolase</keyword>
<name>A0A9P5TAV1_9AGAM</name>
<dbReference type="GO" id="GO:0005634">
    <property type="term" value="C:nucleus"/>
    <property type="evidence" value="ECO:0007669"/>
    <property type="project" value="TreeGrafter"/>
</dbReference>
<dbReference type="GO" id="GO:0016887">
    <property type="term" value="F:ATP hydrolysis activity"/>
    <property type="evidence" value="ECO:0007669"/>
    <property type="project" value="InterPro"/>
</dbReference>
<dbReference type="InterPro" id="IPR049945">
    <property type="entry name" value="AAA_22"/>
</dbReference>
<feature type="compositionally biased region" description="Polar residues" evidence="3">
    <location>
        <begin position="566"/>
        <end position="589"/>
    </location>
</feature>
<organism evidence="5 6">
    <name type="scientific">Russula ochroleuca</name>
    <dbReference type="NCBI Taxonomy" id="152965"/>
    <lineage>
        <taxon>Eukaryota</taxon>
        <taxon>Fungi</taxon>
        <taxon>Dikarya</taxon>
        <taxon>Basidiomycota</taxon>
        <taxon>Agaricomycotina</taxon>
        <taxon>Agaricomycetes</taxon>
        <taxon>Russulales</taxon>
        <taxon>Russulaceae</taxon>
        <taxon>Russula</taxon>
    </lineage>
</organism>
<accession>A0A9P5TAV1</accession>
<dbReference type="CDD" id="cd00009">
    <property type="entry name" value="AAA"/>
    <property type="match status" value="1"/>
</dbReference>
<dbReference type="InterPro" id="IPR050311">
    <property type="entry name" value="ORC1/CDC6"/>
</dbReference>
<dbReference type="EMBL" id="WHVB01000005">
    <property type="protein sequence ID" value="KAF8482707.1"/>
    <property type="molecule type" value="Genomic_DNA"/>
</dbReference>
<dbReference type="AlphaFoldDB" id="A0A9P5TAV1"/>
<dbReference type="SUPFAM" id="SSF52540">
    <property type="entry name" value="P-loop containing nucleoside triphosphate hydrolases"/>
    <property type="match status" value="1"/>
</dbReference>
<dbReference type="GO" id="GO:0003688">
    <property type="term" value="F:DNA replication origin binding"/>
    <property type="evidence" value="ECO:0007669"/>
    <property type="project" value="TreeGrafter"/>
</dbReference>
<keyword evidence="6" id="KW-1185">Reference proteome</keyword>
<dbReference type="Gene3D" id="3.40.50.300">
    <property type="entry name" value="P-loop containing nucleotide triphosphate hydrolases"/>
    <property type="match status" value="1"/>
</dbReference>
<evidence type="ECO:0000256" key="2">
    <source>
        <dbReference type="ARBA" id="ARBA00022705"/>
    </source>
</evidence>
<comment type="caution">
    <text evidence="5">The sequence shown here is derived from an EMBL/GenBank/DDBJ whole genome shotgun (WGS) entry which is preliminary data.</text>
</comment>
<feature type="region of interest" description="Disordered" evidence="3">
    <location>
        <begin position="566"/>
        <end position="592"/>
    </location>
</feature>
<reference evidence="5" key="2">
    <citation type="journal article" date="2020" name="Nat. Commun.">
        <title>Large-scale genome sequencing of mycorrhizal fungi provides insights into the early evolution of symbiotic traits.</title>
        <authorList>
            <person name="Miyauchi S."/>
            <person name="Kiss E."/>
            <person name="Kuo A."/>
            <person name="Drula E."/>
            <person name="Kohler A."/>
            <person name="Sanchez-Garcia M."/>
            <person name="Morin E."/>
            <person name="Andreopoulos B."/>
            <person name="Barry K.W."/>
            <person name="Bonito G."/>
            <person name="Buee M."/>
            <person name="Carver A."/>
            <person name="Chen C."/>
            <person name="Cichocki N."/>
            <person name="Clum A."/>
            <person name="Culley D."/>
            <person name="Crous P.W."/>
            <person name="Fauchery L."/>
            <person name="Girlanda M."/>
            <person name="Hayes R.D."/>
            <person name="Keri Z."/>
            <person name="LaButti K."/>
            <person name="Lipzen A."/>
            <person name="Lombard V."/>
            <person name="Magnuson J."/>
            <person name="Maillard F."/>
            <person name="Murat C."/>
            <person name="Nolan M."/>
            <person name="Ohm R.A."/>
            <person name="Pangilinan J."/>
            <person name="Pereira M.F."/>
            <person name="Perotto S."/>
            <person name="Peter M."/>
            <person name="Pfister S."/>
            <person name="Riley R."/>
            <person name="Sitrit Y."/>
            <person name="Stielow J.B."/>
            <person name="Szollosi G."/>
            <person name="Zifcakova L."/>
            <person name="Stursova M."/>
            <person name="Spatafora J.W."/>
            <person name="Tedersoo L."/>
            <person name="Vaario L.M."/>
            <person name="Yamada A."/>
            <person name="Yan M."/>
            <person name="Wang P."/>
            <person name="Xu J."/>
            <person name="Bruns T."/>
            <person name="Baldrian P."/>
            <person name="Vilgalys R."/>
            <person name="Dunand C."/>
            <person name="Henrissat B."/>
            <person name="Grigoriev I.V."/>
            <person name="Hibbett D."/>
            <person name="Nagy L.G."/>
            <person name="Martin F.M."/>
        </authorList>
    </citation>
    <scope>NUCLEOTIDE SEQUENCE</scope>
    <source>
        <strain evidence="5">Prilba</strain>
    </source>
</reference>
<keyword evidence="2" id="KW-0235">DNA replication</keyword>
<dbReference type="GO" id="GO:0006270">
    <property type="term" value="P:DNA replication initiation"/>
    <property type="evidence" value="ECO:0007669"/>
    <property type="project" value="TreeGrafter"/>
</dbReference>
<evidence type="ECO:0000256" key="3">
    <source>
        <dbReference type="SAM" id="MobiDB-lite"/>
    </source>
</evidence>
<dbReference type="InterPro" id="IPR003593">
    <property type="entry name" value="AAA+_ATPase"/>
</dbReference>
<dbReference type="SMART" id="SM00382">
    <property type="entry name" value="AAA"/>
    <property type="match status" value="1"/>
</dbReference>
<dbReference type="GO" id="GO:0033314">
    <property type="term" value="P:mitotic DNA replication checkpoint signaling"/>
    <property type="evidence" value="ECO:0007669"/>
    <property type="project" value="TreeGrafter"/>
</dbReference>
<dbReference type="Pfam" id="PF13401">
    <property type="entry name" value="AAA_22"/>
    <property type="match status" value="1"/>
</dbReference>
<evidence type="ECO:0000313" key="6">
    <source>
        <dbReference type="Proteomes" id="UP000759537"/>
    </source>
</evidence>
<proteinExistence type="inferred from homology"/>
<comment type="similarity">
    <text evidence="1">Belongs to the CDC6/cdc18 family.</text>
</comment>
<reference evidence="5" key="1">
    <citation type="submission" date="2019-10" db="EMBL/GenBank/DDBJ databases">
        <authorList>
            <consortium name="DOE Joint Genome Institute"/>
            <person name="Kuo A."/>
            <person name="Miyauchi S."/>
            <person name="Kiss E."/>
            <person name="Drula E."/>
            <person name="Kohler A."/>
            <person name="Sanchez-Garcia M."/>
            <person name="Andreopoulos B."/>
            <person name="Barry K.W."/>
            <person name="Bonito G."/>
            <person name="Buee M."/>
            <person name="Carver A."/>
            <person name="Chen C."/>
            <person name="Cichocki N."/>
            <person name="Clum A."/>
            <person name="Culley D."/>
            <person name="Crous P.W."/>
            <person name="Fauchery L."/>
            <person name="Girlanda M."/>
            <person name="Hayes R."/>
            <person name="Keri Z."/>
            <person name="LaButti K."/>
            <person name="Lipzen A."/>
            <person name="Lombard V."/>
            <person name="Magnuson J."/>
            <person name="Maillard F."/>
            <person name="Morin E."/>
            <person name="Murat C."/>
            <person name="Nolan M."/>
            <person name="Ohm R."/>
            <person name="Pangilinan J."/>
            <person name="Pereira M."/>
            <person name="Perotto S."/>
            <person name="Peter M."/>
            <person name="Riley R."/>
            <person name="Sitrit Y."/>
            <person name="Stielow B."/>
            <person name="Szollosi G."/>
            <person name="Zifcakova L."/>
            <person name="Stursova M."/>
            <person name="Spatafora J.W."/>
            <person name="Tedersoo L."/>
            <person name="Vaario L.-M."/>
            <person name="Yamada A."/>
            <person name="Yan M."/>
            <person name="Wang P."/>
            <person name="Xu J."/>
            <person name="Bruns T."/>
            <person name="Baldrian P."/>
            <person name="Vilgalys R."/>
            <person name="Henrissat B."/>
            <person name="Grigoriev I.V."/>
            <person name="Hibbett D."/>
            <person name="Nagy L.G."/>
            <person name="Martin F.M."/>
        </authorList>
    </citation>
    <scope>NUCLEOTIDE SEQUENCE</scope>
    <source>
        <strain evidence="5">Prilba</strain>
    </source>
</reference>
<evidence type="ECO:0000259" key="4">
    <source>
        <dbReference type="SMART" id="SM00382"/>
    </source>
</evidence>
<dbReference type="InterPro" id="IPR027417">
    <property type="entry name" value="P-loop_NTPase"/>
</dbReference>
<gene>
    <name evidence="5" type="ORF">DFH94DRAFT_376470</name>
</gene>